<name>A0A561UMR5_9ACTN</name>
<dbReference type="Pfam" id="PF00293">
    <property type="entry name" value="NUDIX"/>
    <property type="match status" value="1"/>
</dbReference>
<dbReference type="InterPro" id="IPR000086">
    <property type="entry name" value="NUDIX_hydrolase_dom"/>
</dbReference>
<evidence type="ECO:0000313" key="3">
    <source>
        <dbReference type="EMBL" id="TWG00665.1"/>
    </source>
</evidence>
<dbReference type="AlphaFoldDB" id="A0A561UMR5"/>
<evidence type="ECO:0000259" key="2">
    <source>
        <dbReference type="PROSITE" id="PS51462"/>
    </source>
</evidence>
<reference evidence="3 4" key="1">
    <citation type="submission" date="2019-06" db="EMBL/GenBank/DDBJ databases">
        <title>Sequencing the genomes of 1000 actinobacteria strains.</title>
        <authorList>
            <person name="Klenk H.-P."/>
        </authorList>
    </citation>
    <scope>NUCLEOTIDE SEQUENCE [LARGE SCALE GENOMIC DNA]</scope>
    <source>
        <strain evidence="3 4">DSM 44826</strain>
    </source>
</reference>
<evidence type="ECO:0000256" key="1">
    <source>
        <dbReference type="ARBA" id="ARBA00022801"/>
    </source>
</evidence>
<organism evidence="3 4">
    <name type="scientific">Kitasatospora viridis</name>
    <dbReference type="NCBI Taxonomy" id="281105"/>
    <lineage>
        <taxon>Bacteria</taxon>
        <taxon>Bacillati</taxon>
        <taxon>Actinomycetota</taxon>
        <taxon>Actinomycetes</taxon>
        <taxon>Kitasatosporales</taxon>
        <taxon>Streptomycetaceae</taxon>
        <taxon>Kitasatospora</taxon>
    </lineage>
</organism>
<dbReference type="SUPFAM" id="SSF55811">
    <property type="entry name" value="Nudix"/>
    <property type="match status" value="1"/>
</dbReference>
<keyword evidence="4" id="KW-1185">Reference proteome</keyword>
<dbReference type="PROSITE" id="PS51462">
    <property type="entry name" value="NUDIX"/>
    <property type="match status" value="1"/>
</dbReference>
<proteinExistence type="predicted"/>
<evidence type="ECO:0000313" key="4">
    <source>
        <dbReference type="Proteomes" id="UP000317940"/>
    </source>
</evidence>
<accession>A0A561UMR5</accession>
<dbReference type="InterPro" id="IPR015797">
    <property type="entry name" value="NUDIX_hydrolase-like_dom_sf"/>
</dbReference>
<dbReference type="Gene3D" id="3.90.79.10">
    <property type="entry name" value="Nucleoside Triphosphate Pyrophosphohydrolase"/>
    <property type="match status" value="1"/>
</dbReference>
<dbReference type="InterPro" id="IPR020084">
    <property type="entry name" value="NUDIX_hydrolase_CS"/>
</dbReference>
<feature type="domain" description="Nudix hydrolase" evidence="2">
    <location>
        <begin position="41"/>
        <end position="177"/>
    </location>
</feature>
<dbReference type="RefSeq" id="WP_246213661.1">
    <property type="nucleotide sequence ID" value="NZ_BAAAMZ010000003.1"/>
</dbReference>
<gene>
    <name evidence="3" type="ORF">FHX73_114545</name>
</gene>
<dbReference type="GO" id="GO:0016787">
    <property type="term" value="F:hydrolase activity"/>
    <property type="evidence" value="ECO:0007669"/>
    <property type="project" value="UniProtKB-KW"/>
</dbReference>
<dbReference type="EMBL" id="VIWT01000001">
    <property type="protein sequence ID" value="TWG00665.1"/>
    <property type="molecule type" value="Genomic_DNA"/>
</dbReference>
<sequence length="188" mass="20968">MTSSPELASPPEDRYPALFAPQRWEWGGMDARFALALPPDELITNIHLIGFAGDRVVLCEDDRGFWFLPGGTREQDEPVLDCLVRELAEEAGARLAGEPVWIGAHRAVTDRAEPYRPWQPHPEKAWLWGWAEVVVDGAPLNPVDGEQVVQVRAMPVEEAAERLGYEPWRAELVRLAAELRETAGPRGA</sequence>
<dbReference type="PROSITE" id="PS00893">
    <property type="entry name" value="NUDIX_BOX"/>
    <property type="match status" value="1"/>
</dbReference>
<comment type="caution">
    <text evidence="3">The sequence shown here is derived from an EMBL/GenBank/DDBJ whole genome shotgun (WGS) entry which is preliminary data.</text>
</comment>
<dbReference type="Proteomes" id="UP000317940">
    <property type="component" value="Unassembled WGS sequence"/>
</dbReference>
<protein>
    <submittedName>
        <fullName evidence="3">8-oxo-dGTP diphosphatase</fullName>
    </submittedName>
</protein>
<keyword evidence="1" id="KW-0378">Hydrolase</keyword>